<reference evidence="14 15" key="1">
    <citation type="submission" date="2015-01" db="EMBL/GenBank/DDBJ databases">
        <title>Genome sequencing of Jeotgalibacillus soli.</title>
        <authorList>
            <person name="Goh K.M."/>
            <person name="Chan K.-G."/>
            <person name="Yaakop A.S."/>
            <person name="Ee R."/>
            <person name="Gan H.M."/>
            <person name="Chan C.S."/>
        </authorList>
    </citation>
    <scope>NUCLEOTIDE SEQUENCE [LARGE SCALE GENOMIC DNA]</scope>
    <source>
        <strain evidence="14 15">P9</strain>
    </source>
</reference>
<accession>A0A0C2R2S8</accession>
<evidence type="ECO:0000256" key="9">
    <source>
        <dbReference type="ARBA" id="ARBA00022989"/>
    </source>
</evidence>
<dbReference type="Proteomes" id="UP000031938">
    <property type="component" value="Unassembled WGS sequence"/>
</dbReference>
<keyword evidence="4" id="KW-0645">Protease</keyword>
<keyword evidence="10" id="KW-0482">Metalloprotease</keyword>
<feature type="transmembrane region" description="Helical" evidence="12">
    <location>
        <begin position="130"/>
        <end position="151"/>
    </location>
</feature>
<dbReference type="AlphaFoldDB" id="A0A0C2R2S8"/>
<feature type="transmembrane region" description="Helical" evidence="12">
    <location>
        <begin position="59"/>
        <end position="80"/>
    </location>
</feature>
<comment type="caution">
    <text evidence="14">The sequence shown here is derived from an EMBL/GenBank/DDBJ whole genome shotgun (WGS) entry which is preliminary data.</text>
</comment>
<evidence type="ECO:0000256" key="7">
    <source>
        <dbReference type="ARBA" id="ARBA00022801"/>
    </source>
</evidence>
<dbReference type="PATRIC" id="fig|889306.3.peg.3531"/>
<gene>
    <name evidence="14" type="ORF">KP78_35140</name>
</gene>
<keyword evidence="7" id="KW-0378">Hydrolase</keyword>
<dbReference type="GO" id="GO:0016020">
    <property type="term" value="C:membrane"/>
    <property type="evidence" value="ECO:0007669"/>
    <property type="project" value="UniProtKB-SubCell"/>
</dbReference>
<evidence type="ECO:0000313" key="14">
    <source>
        <dbReference type="EMBL" id="KIL44550.1"/>
    </source>
</evidence>
<comment type="similarity">
    <text evidence="3">Belongs to the peptidase M50B family.</text>
</comment>
<evidence type="ECO:0000313" key="15">
    <source>
        <dbReference type="Proteomes" id="UP000031938"/>
    </source>
</evidence>
<dbReference type="EMBL" id="JXRP01000019">
    <property type="protein sequence ID" value="KIL44550.1"/>
    <property type="molecule type" value="Genomic_DNA"/>
</dbReference>
<dbReference type="GO" id="GO:0046872">
    <property type="term" value="F:metal ion binding"/>
    <property type="evidence" value="ECO:0007669"/>
    <property type="project" value="UniProtKB-KW"/>
</dbReference>
<keyword evidence="9 12" id="KW-1133">Transmembrane helix</keyword>
<evidence type="ECO:0000256" key="3">
    <source>
        <dbReference type="ARBA" id="ARBA00007931"/>
    </source>
</evidence>
<evidence type="ECO:0000256" key="8">
    <source>
        <dbReference type="ARBA" id="ARBA00022833"/>
    </source>
</evidence>
<evidence type="ECO:0000256" key="6">
    <source>
        <dbReference type="ARBA" id="ARBA00022723"/>
    </source>
</evidence>
<keyword evidence="5 12" id="KW-0812">Transmembrane</keyword>
<dbReference type="Pfam" id="PF02163">
    <property type="entry name" value="Peptidase_M50"/>
    <property type="match status" value="1"/>
</dbReference>
<comment type="cofactor">
    <cofactor evidence="1">
        <name>Zn(2+)</name>
        <dbReference type="ChEBI" id="CHEBI:29105"/>
    </cofactor>
</comment>
<evidence type="ECO:0000256" key="4">
    <source>
        <dbReference type="ARBA" id="ARBA00022670"/>
    </source>
</evidence>
<proteinExistence type="inferred from homology"/>
<dbReference type="PANTHER" id="PTHR39188">
    <property type="entry name" value="MEMBRANE-ASSOCIATED ZINC METALLOPROTEASE M50B"/>
    <property type="match status" value="1"/>
</dbReference>
<evidence type="ECO:0000256" key="2">
    <source>
        <dbReference type="ARBA" id="ARBA00004141"/>
    </source>
</evidence>
<evidence type="ECO:0000256" key="12">
    <source>
        <dbReference type="SAM" id="Phobius"/>
    </source>
</evidence>
<sequence>MTGQFLPFFILFSLIILHEAGHAAAARLFGWKFRSVTLLPFGGKLEFEECLDRPFREELIVTLAGPFQHLVMGMIAFLFLKEWIYYPLLMHLNIQLLLFNLLPLWPLDGGRCIFLLFGKFLPFLSAMEQVLLISAMGLAVSFFVMTVWFTFNLQFMFVLSYVALSCYVQWKTRFILQEQFWLERWKMKKQHDDVITLTVNSHDALYEVLKKIKKGSSIIIVIKQQEKTVGVLTDQLALQGFFKKGWRQKPVITLLQN</sequence>
<evidence type="ECO:0000256" key="10">
    <source>
        <dbReference type="ARBA" id="ARBA00023049"/>
    </source>
</evidence>
<feature type="domain" description="Peptidase M50" evidence="13">
    <location>
        <begin position="9"/>
        <end position="80"/>
    </location>
</feature>
<organism evidence="14 15">
    <name type="scientific">Jeotgalibacillus soli</name>
    <dbReference type="NCBI Taxonomy" id="889306"/>
    <lineage>
        <taxon>Bacteria</taxon>
        <taxon>Bacillati</taxon>
        <taxon>Bacillota</taxon>
        <taxon>Bacilli</taxon>
        <taxon>Bacillales</taxon>
        <taxon>Caryophanaceae</taxon>
        <taxon>Jeotgalibacillus</taxon>
    </lineage>
</organism>
<name>A0A0C2R2S8_9BACL</name>
<evidence type="ECO:0000256" key="11">
    <source>
        <dbReference type="ARBA" id="ARBA00023136"/>
    </source>
</evidence>
<evidence type="ECO:0000259" key="13">
    <source>
        <dbReference type="Pfam" id="PF02163"/>
    </source>
</evidence>
<dbReference type="InterPro" id="IPR008915">
    <property type="entry name" value="Peptidase_M50"/>
</dbReference>
<feature type="transmembrane region" description="Helical" evidence="12">
    <location>
        <begin position="92"/>
        <end position="118"/>
    </location>
</feature>
<dbReference type="GO" id="GO:0008237">
    <property type="term" value="F:metallopeptidase activity"/>
    <property type="evidence" value="ECO:0007669"/>
    <property type="project" value="UniProtKB-KW"/>
</dbReference>
<evidence type="ECO:0000256" key="5">
    <source>
        <dbReference type="ARBA" id="ARBA00022692"/>
    </source>
</evidence>
<keyword evidence="6" id="KW-0479">Metal-binding</keyword>
<dbReference type="GO" id="GO:0006508">
    <property type="term" value="P:proteolysis"/>
    <property type="evidence" value="ECO:0007669"/>
    <property type="project" value="UniProtKB-KW"/>
</dbReference>
<keyword evidence="11 12" id="KW-0472">Membrane</keyword>
<evidence type="ECO:0000256" key="1">
    <source>
        <dbReference type="ARBA" id="ARBA00001947"/>
    </source>
</evidence>
<keyword evidence="8" id="KW-0862">Zinc</keyword>
<keyword evidence="15" id="KW-1185">Reference proteome</keyword>
<dbReference type="STRING" id="889306.KP78_35140"/>
<protein>
    <recommendedName>
        <fullName evidence="13">Peptidase M50 domain-containing protein</fullName>
    </recommendedName>
</protein>
<dbReference type="PANTHER" id="PTHR39188:SF3">
    <property type="entry name" value="STAGE IV SPORULATION PROTEIN FB"/>
    <property type="match status" value="1"/>
</dbReference>
<comment type="subcellular location">
    <subcellularLocation>
        <location evidence="2">Membrane</location>
        <topology evidence="2">Multi-pass membrane protein</topology>
    </subcellularLocation>
</comment>